<dbReference type="Proteomes" id="UP001363151">
    <property type="component" value="Unassembled WGS sequence"/>
</dbReference>
<evidence type="ECO:0000313" key="3">
    <source>
        <dbReference type="Proteomes" id="UP001363151"/>
    </source>
</evidence>
<evidence type="ECO:0000313" key="2">
    <source>
        <dbReference type="EMBL" id="KAK7248171.1"/>
    </source>
</evidence>
<sequence>MMTASRGHTASGSLTQLSSEAPDITALFPRDAYSDGIEHCQEILEAREDCKARRDGGFVTGDVAIVDDKELQGQVVAELVGPGARLTFQTRAGVQPLLVAYAKCLDKFFSIDVNVVDGDDNYYTFSFSNRRSVAAPETTGGVDGSIVKIEGHLAEIPMVLGAGWQYISADLADLTAKAFGVAYFSTIQVRVNSSCRLFRLYFAGREYADIELPPFLRLLQE</sequence>
<dbReference type="InterPro" id="IPR040441">
    <property type="entry name" value="CFA20/CFAP20DC"/>
</dbReference>
<feature type="domain" description="CFA20" evidence="1">
    <location>
        <begin position="94"/>
        <end position="218"/>
    </location>
</feature>
<reference evidence="2 3" key="1">
    <citation type="submission" date="2024-03" db="EMBL/GenBank/DDBJ databases">
        <title>Aureococcus anophagefferens CCMP1851 and Kratosvirus quantuckense: Draft genome of a second virus-susceptible host strain in the model system.</title>
        <authorList>
            <person name="Chase E."/>
            <person name="Truchon A.R."/>
            <person name="Schepens W."/>
            <person name="Wilhelm S.W."/>
        </authorList>
    </citation>
    <scope>NUCLEOTIDE SEQUENCE [LARGE SCALE GENOMIC DNA]</scope>
    <source>
        <strain evidence="2 3">CCMP1851</strain>
    </source>
</reference>
<protein>
    <submittedName>
        <fullName evidence="2">Cilia- and flagella-associated protein 20</fullName>
    </submittedName>
</protein>
<proteinExistence type="predicted"/>
<dbReference type="EMBL" id="JBBJCI010000119">
    <property type="protein sequence ID" value="KAK7248171.1"/>
    <property type="molecule type" value="Genomic_DNA"/>
</dbReference>
<dbReference type="PANTHER" id="PTHR12458">
    <property type="entry name" value="ORF PROTEIN"/>
    <property type="match status" value="1"/>
</dbReference>
<organism evidence="2 3">
    <name type="scientific">Aureococcus anophagefferens</name>
    <name type="common">Harmful bloom alga</name>
    <dbReference type="NCBI Taxonomy" id="44056"/>
    <lineage>
        <taxon>Eukaryota</taxon>
        <taxon>Sar</taxon>
        <taxon>Stramenopiles</taxon>
        <taxon>Ochrophyta</taxon>
        <taxon>Pelagophyceae</taxon>
        <taxon>Pelagomonadales</taxon>
        <taxon>Pelagomonadaceae</taxon>
        <taxon>Aureococcus</taxon>
    </lineage>
</organism>
<accession>A0ABR1G4A8</accession>
<keyword evidence="2" id="KW-0969">Cilium</keyword>
<gene>
    <name evidence="2" type="ORF">SO694_00081045</name>
</gene>
<comment type="caution">
    <text evidence="2">The sequence shown here is derived from an EMBL/GenBank/DDBJ whole genome shotgun (WGS) entry which is preliminary data.</text>
</comment>
<keyword evidence="3" id="KW-1185">Reference proteome</keyword>
<name>A0ABR1G4A8_AURAN</name>
<keyword evidence="2" id="KW-0282">Flagellum</keyword>
<keyword evidence="2" id="KW-0966">Cell projection</keyword>
<evidence type="ECO:0000259" key="1">
    <source>
        <dbReference type="Pfam" id="PF05018"/>
    </source>
</evidence>
<dbReference type="Pfam" id="PF05018">
    <property type="entry name" value="CFA20_dom"/>
    <property type="match status" value="1"/>
</dbReference>
<dbReference type="InterPro" id="IPR007714">
    <property type="entry name" value="CFA20_dom"/>
</dbReference>